<protein>
    <recommendedName>
        <fullName evidence="2">THUMP domain-containing protein</fullName>
    </recommendedName>
</protein>
<gene>
    <name evidence="3" type="ORF">B0T25DRAFT_462261</name>
</gene>
<feature type="region of interest" description="Disordered" evidence="1">
    <location>
        <begin position="206"/>
        <end position="250"/>
    </location>
</feature>
<proteinExistence type="predicted"/>
<feature type="compositionally biased region" description="Basic and acidic residues" evidence="1">
    <location>
        <begin position="226"/>
        <end position="236"/>
    </location>
</feature>
<dbReference type="SUPFAM" id="SSF143437">
    <property type="entry name" value="THUMP domain-like"/>
    <property type="match status" value="1"/>
</dbReference>
<dbReference type="Proteomes" id="UP001275084">
    <property type="component" value="Unassembled WGS sequence"/>
</dbReference>
<evidence type="ECO:0000259" key="2">
    <source>
        <dbReference type="Pfam" id="PF02926"/>
    </source>
</evidence>
<sequence>MSGNGKRKDAPAGGGGRDGSKKKKTGNAGKWKTAHQQTKQAGNLQAGDQGIWVTCARHQEAKASREINLVFSEYAEKLYGIKDKGDSDSDDGDVDDLEASIKKEVDALKTKGKADSGEERIFTPMTLNVDCLLFFKTKAPIEPVAFVKRICADAKAGDSGQLKCRYVNRLTPVVITGKATEEGLVEVAKKVLAPFFKFASKSDSAVSGEDSAQKDGEQGDGNIAPGEEKAEGHPEIKASTATEHQFAIRPTMRNHNTLKRDFVINAVASLIDQDRHKVNLTSPDRVILINIYQVNYRPSDFAERGS</sequence>
<name>A0AAJ0MAJ6_9PEZI</name>
<dbReference type="AlphaFoldDB" id="A0AAJ0MAJ6"/>
<reference evidence="3" key="2">
    <citation type="submission" date="2023-06" db="EMBL/GenBank/DDBJ databases">
        <authorList>
            <consortium name="Lawrence Berkeley National Laboratory"/>
            <person name="Haridas S."/>
            <person name="Hensen N."/>
            <person name="Bonometti L."/>
            <person name="Westerberg I."/>
            <person name="Brannstrom I.O."/>
            <person name="Guillou S."/>
            <person name="Cros-Aarteil S."/>
            <person name="Calhoun S."/>
            <person name="Kuo A."/>
            <person name="Mondo S."/>
            <person name="Pangilinan J."/>
            <person name="Riley R."/>
            <person name="Labutti K."/>
            <person name="Andreopoulos B."/>
            <person name="Lipzen A."/>
            <person name="Chen C."/>
            <person name="Yanf M."/>
            <person name="Daum C."/>
            <person name="Ng V."/>
            <person name="Clum A."/>
            <person name="Steindorff A."/>
            <person name="Ohm R."/>
            <person name="Martin F."/>
            <person name="Silar P."/>
            <person name="Natvig D."/>
            <person name="Lalanne C."/>
            <person name="Gautier V."/>
            <person name="Ament-Velasquez S.L."/>
            <person name="Kruys A."/>
            <person name="Hutchinson M.I."/>
            <person name="Powell A.J."/>
            <person name="Barry K."/>
            <person name="Miller A.N."/>
            <person name="Grigoriev I.V."/>
            <person name="Debuchy R."/>
            <person name="Gladieux P."/>
            <person name="Thoren M.H."/>
            <person name="Johannesson H."/>
        </authorList>
    </citation>
    <scope>NUCLEOTIDE SEQUENCE</scope>
    <source>
        <strain evidence="3">CBS 955.72</strain>
    </source>
</reference>
<dbReference type="GO" id="GO:0003723">
    <property type="term" value="F:RNA binding"/>
    <property type="evidence" value="ECO:0007669"/>
    <property type="project" value="InterPro"/>
</dbReference>
<dbReference type="GO" id="GO:0006400">
    <property type="term" value="P:tRNA modification"/>
    <property type="evidence" value="ECO:0007669"/>
    <property type="project" value="InterPro"/>
</dbReference>
<dbReference type="Gene3D" id="3.30.2300.10">
    <property type="entry name" value="THUMP superfamily"/>
    <property type="match status" value="1"/>
</dbReference>
<evidence type="ECO:0000256" key="1">
    <source>
        <dbReference type="SAM" id="MobiDB-lite"/>
    </source>
</evidence>
<keyword evidence="4" id="KW-1185">Reference proteome</keyword>
<feature type="compositionally biased region" description="Basic and acidic residues" evidence="1">
    <location>
        <begin position="1"/>
        <end position="10"/>
    </location>
</feature>
<dbReference type="PANTHER" id="PTHR13452">
    <property type="entry name" value="THUMP DOMAIN CONTAINING PROTEIN 1-RELATED"/>
    <property type="match status" value="1"/>
</dbReference>
<dbReference type="EMBL" id="JAUIQD010000006">
    <property type="protein sequence ID" value="KAK3346250.1"/>
    <property type="molecule type" value="Genomic_DNA"/>
</dbReference>
<dbReference type="CDD" id="cd11717">
    <property type="entry name" value="THUMP_THUMPD1_like"/>
    <property type="match status" value="1"/>
</dbReference>
<evidence type="ECO:0000313" key="3">
    <source>
        <dbReference type="EMBL" id="KAK3346250.1"/>
    </source>
</evidence>
<dbReference type="Pfam" id="PF02926">
    <property type="entry name" value="THUMP"/>
    <property type="match status" value="1"/>
</dbReference>
<dbReference type="InterPro" id="IPR040183">
    <property type="entry name" value="THUMPD1-like"/>
</dbReference>
<reference evidence="3" key="1">
    <citation type="journal article" date="2023" name="Mol. Phylogenet. Evol.">
        <title>Genome-scale phylogeny and comparative genomics of the fungal order Sordariales.</title>
        <authorList>
            <person name="Hensen N."/>
            <person name="Bonometti L."/>
            <person name="Westerberg I."/>
            <person name="Brannstrom I.O."/>
            <person name="Guillou S."/>
            <person name="Cros-Aarteil S."/>
            <person name="Calhoun S."/>
            <person name="Haridas S."/>
            <person name="Kuo A."/>
            <person name="Mondo S."/>
            <person name="Pangilinan J."/>
            <person name="Riley R."/>
            <person name="LaButti K."/>
            <person name="Andreopoulos B."/>
            <person name="Lipzen A."/>
            <person name="Chen C."/>
            <person name="Yan M."/>
            <person name="Daum C."/>
            <person name="Ng V."/>
            <person name="Clum A."/>
            <person name="Steindorff A."/>
            <person name="Ohm R.A."/>
            <person name="Martin F."/>
            <person name="Silar P."/>
            <person name="Natvig D.O."/>
            <person name="Lalanne C."/>
            <person name="Gautier V."/>
            <person name="Ament-Velasquez S.L."/>
            <person name="Kruys A."/>
            <person name="Hutchinson M.I."/>
            <person name="Powell A.J."/>
            <person name="Barry K."/>
            <person name="Miller A.N."/>
            <person name="Grigoriev I.V."/>
            <person name="Debuchy R."/>
            <person name="Gladieux P."/>
            <person name="Hiltunen Thoren M."/>
            <person name="Johannesson H."/>
        </authorList>
    </citation>
    <scope>NUCLEOTIDE SEQUENCE</scope>
    <source>
        <strain evidence="3">CBS 955.72</strain>
    </source>
</reference>
<feature type="domain" description="THUMP" evidence="2">
    <location>
        <begin position="243"/>
        <end position="293"/>
    </location>
</feature>
<accession>A0AAJ0MAJ6</accession>
<feature type="region of interest" description="Disordered" evidence="1">
    <location>
        <begin position="1"/>
        <end position="44"/>
    </location>
</feature>
<evidence type="ECO:0000313" key="4">
    <source>
        <dbReference type="Proteomes" id="UP001275084"/>
    </source>
</evidence>
<organism evidence="3 4">
    <name type="scientific">Lasiosphaeria hispida</name>
    <dbReference type="NCBI Taxonomy" id="260671"/>
    <lineage>
        <taxon>Eukaryota</taxon>
        <taxon>Fungi</taxon>
        <taxon>Dikarya</taxon>
        <taxon>Ascomycota</taxon>
        <taxon>Pezizomycotina</taxon>
        <taxon>Sordariomycetes</taxon>
        <taxon>Sordariomycetidae</taxon>
        <taxon>Sordariales</taxon>
        <taxon>Lasiosphaeriaceae</taxon>
        <taxon>Lasiosphaeria</taxon>
    </lineage>
</organism>
<dbReference type="InterPro" id="IPR004114">
    <property type="entry name" value="THUMP_dom"/>
</dbReference>
<comment type="caution">
    <text evidence="3">The sequence shown here is derived from an EMBL/GenBank/DDBJ whole genome shotgun (WGS) entry which is preliminary data.</text>
</comment>
<dbReference type="PANTHER" id="PTHR13452:SF10">
    <property type="entry name" value="THUMP DOMAIN-CONTAINING PROTEIN 1"/>
    <property type="match status" value="1"/>
</dbReference>